<protein>
    <submittedName>
        <fullName evidence="1">3-dehydroquinate dehydratase</fullName>
    </submittedName>
</protein>
<keyword evidence="2" id="KW-1185">Reference proteome</keyword>
<name>A0ACC5R5X4_9HYPH</name>
<sequence length="151" mass="16345">MTQTLRALIVNGANTNLYGVDPSGVYGSKTLADIEAGCRAVAKTVGLELEFRQSNYEGQLIDWIHAARQTEDGIIINAGSLTYTSIGLLDALSAFAKPVIEVHMTNIYKREPFRHHSFISKAATGIIAGLGPNGYEFAVMAMSRLLKGEKN</sequence>
<organism evidence="1 2">
    <name type="scientific">Taklimakanibacter albus</name>
    <dbReference type="NCBI Taxonomy" id="2800327"/>
    <lineage>
        <taxon>Bacteria</taxon>
        <taxon>Pseudomonadati</taxon>
        <taxon>Pseudomonadota</taxon>
        <taxon>Alphaproteobacteria</taxon>
        <taxon>Hyphomicrobiales</taxon>
        <taxon>Aestuariivirgaceae</taxon>
        <taxon>Taklimakanibacter</taxon>
    </lineage>
</organism>
<accession>A0ACC5R5X4</accession>
<gene>
    <name evidence="1" type="ORF">JHL16_17025</name>
</gene>
<dbReference type="EMBL" id="JAENHL010000007">
    <property type="protein sequence ID" value="MBK1868064.1"/>
    <property type="molecule type" value="Genomic_DNA"/>
</dbReference>
<comment type="caution">
    <text evidence="1">The sequence shown here is derived from an EMBL/GenBank/DDBJ whole genome shotgun (WGS) entry which is preliminary data.</text>
</comment>
<reference evidence="1" key="1">
    <citation type="submission" date="2021-01" db="EMBL/GenBank/DDBJ databases">
        <authorList>
            <person name="Sun Q."/>
        </authorList>
    </citation>
    <scope>NUCLEOTIDE SEQUENCE</scope>
    <source>
        <strain evidence="1">YIM B02566</strain>
    </source>
</reference>
<dbReference type="Proteomes" id="UP000616151">
    <property type="component" value="Unassembled WGS sequence"/>
</dbReference>
<evidence type="ECO:0000313" key="1">
    <source>
        <dbReference type="EMBL" id="MBK1868064.1"/>
    </source>
</evidence>
<evidence type="ECO:0000313" key="2">
    <source>
        <dbReference type="Proteomes" id="UP000616151"/>
    </source>
</evidence>
<proteinExistence type="predicted"/>